<sequence length="115" mass="13337">MKYYKEMLFSKLVQSGWEIIHESVNTEWWLESSWKIRSIKQNYGLECFILFLVDPQYEGNDKSSAVWAIEAFKNLPSARPLNTGVAAMNMIKGQFDVKLSVFVNELNEYRASVCS</sequence>
<dbReference type="RefSeq" id="WP_010386356.1">
    <property type="nucleotide sequence ID" value="NZ_AHCD03000035.1"/>
</dbReference>
<evidence type="ECO:0000313" key="1">
    <source>
        <dbReference type="EMBL" id="KAF7786161.1"/>
    </source>
</evidence>
<gene>
    <name evidence="1" type="ORF">PRUB_a0638</name>
</gene>
<proteinExistence type="predicted"/>
<comment type="caution">
    <text evidence="1">The sequence shown here is derived from an EMBL/GenBank/DDBJ whole genome shotgun (WGS) entry which is preliminary data.</text>
</comment>
<name>A0A8T0C7Y5_9GAMM</name>
<accession>A0A8T0C7Y5</accession>
<evidence type="ECO:0000313" key="2">
    <source>
        <dbReference type="Proteomes" id="UP000016480"/>
    </source>
</evidence>
<protein>
    <submittedName>
        <fullName evidence="1">Uncharacterized protein</fullName>
    </submittedName>
</protein>
<dbReference type="Proteomes" id="UP000016480">
    <property type="component" value="Unassembled WGS sequence"/>
</dbReference>
<dbReference type="AlphaFoldDB" id="A0A8T0C7Y5"/>
<reference evidence="1 2" key="1">
    <citation type="journal article" date="2012" name="J. Bacteriol.">
        <title>Genome sequence of the cycloprodigiosin-producing bacterial strain Pseudoalteromonas rubra ATCC 29570(T).</title>
        <authorList>
            <person name="Xie B.B."/>
            <person name="Shu Y.L."/>
            <person name="Qin Q.L."/>
            <person name="Rong J.C."/>
            <person name="Zhang X.Y."/>
            <person name="Chen X.L."/>
            <person name="Zhou B.C."/>
            <person name="Zhang Y.Z."/>
        </authorList>
    </citation>
    <scope>NUCLEOTIDE SEQUENCE [LARGE SCALE GENOMIC DNA]</scope>
    <source>
        <strain evidence="1 2">DSM 6842</strain>
    </source>
</reference>
<organism evidence="1 2">
    <name type="scientific">Pseudoalteromonas rubra</name>
    <dbReference type="NCBI Taxonomy" id="43658"/>
    <lineage>
        <taxon>Bacteria</taxon>
        <taxon>Pseudomonadati</taxon>
        <taxon>Pseudomonadota</taxon>
        <taxon>Gammaproteobacteria</taxon>
        <taxon>Alteromonadales</taxon>
        <taxon>Pseudoalteromonadaceae</taxon>
        <taxon>Pseudoalteromonas</taxon>
    </lineage>
</organism>
<dbReference type="GeneID" id="61358357"/>
<dbReference type="EMBL" id="AHCD03000035">
    <property type="protein sequence ID" value="KAF7786161.1"/>
    <property type="molecule type" value="Genomic_DNA"/>
</dbReference>